<dbReference type="PANTHER" id="PTHR34289:SF8">
    <property type="entry name" value="DUF819 DOMAIN-CONTAINING PROTEIN"/>
    <property type="match status" value="1"/>
</dbReference>
<evidence type="ECO:0000256" key="1">
    <source>
        <dbReference type="SAM" id="Phobius"/>
    </source>
</evidence>
<keyword evidence="1" id="KW-0472">Membrane</keyword>
<evidence type="ECO:0008006" key="4">
    <source>
        <dbReference type="Google" id="ProtNLM"/>
    </source>
</evidence>
<dbReference type="OrthoDB" id="653763at2"/>
<evidence type="ECO:0000313" key="2">
    <source>
        <dbReference type="EMBL" id="PAB60433.1"/>
    </source>
</evidence>
<dbReference type="EMBL" id="NIBG01000003">
    <property type="protein sequence ID" value="PAB60433.1"/>
    <property type="molecule type" value="Genomic_DNA"/>
</dbReference>
<dbReference type="Pfam" id="PF05684">
    <property type="entry name" value="DUF819"/>
    <property type="match status" value="1"/>
</dbReference>
<proteinExistence type="predicted"/>
<feature type="transmembrane region" description="Helical" evidence="1">
    <location>
        <begin position="277"/>
        <end position="295"/>
    </location>
</feature>
<feature type="transmembrane region" description="Helical" evidence="1">
    <location>
        <begin position="34"/>
        <end position="54"/>
    </location>
</feature>
<keyword evidence="1" id="KW-1133">Transmembrane helix</keyword>
<reference evidence="2 3" key="1">
    <citation type="submission" date="2017-06" db="EMBL/GenBank/DDBJ databases">
        <title>Draft genome sequence of anaerobic fermentative bacterium Anaeromicrobium sediminis DY2726D isolated from West Pacific Ocean sediments.</title>
        <authorList>
            <person name="Zeng X."/>
        </authorList>
    </citation>
    <scope>NUCLEOTIDE SEQUENCE [LARGE SCALE GENOMIC DNA]</scope>
    <source>
        <strain evidence="2 3">DY2726D</strain>
    </source>
</reference>
<evidence type="ECO:0000313" key="3">
    <source>
        <dbReference type="Proteomes" id="UP000216024"/>
    </source>
</evidence>
<feature type="transmembrane region" description="Helical" evidence="1">
    <location>
        <begin position="330"/>
        <end position="355"/>
    </location>
</feature>
<dbReference type="AlphaFoldDB" id="A0A267MNM4"/>
<organism evidence="2 3">
    <name type="scientific">Anaeromicrobium sediminis</name>
    <dbReference type="NCBI Taxonomy" id="1478221"/>
    <lineage>
        <taxon>Bacteria</taxon>
        <taxon>Bacillati</taxon>
        <taxon>Bacillota</taxon>
        <taxon>Clostridia</taxon>
        <taxon>Peptostreptococcales</taxon>
        <taxon>Thermotaleaceae</taxon>
        <taxon>Anaeromicrobium</taxon>
    </lineage>
</organism>
<feature type="transmembrane region" description="Helical" evidence="1">
    <location>
        <begin position="219"/>
        <end position="237"/>
    </location>
</feature>
<dbReference type="RefSeq" id="WP_095131941.1">
    <property type="nucleotide sequence ID" value="NZ_NIBG01000003.1"/>
</dbReference>
<accession>A0A267MNM4</accession>
<name>A0A267MNM4_9FIRM</name>
<feature type="transmembrane region" description="Helical" evidence="1">
    <location>
        <begin position="243"/>
        <end position="265"/>
    </location>
</feature>
<feature type="transmembrane region" description="Helical" evidence="1">
    <location>
        <begin position="168"/>
        <end position="187"/>
    </location>
</feature>
<feature type="transmembrane region" description="Helical" evidence="1">
    <location>
        <begin position="6"/>
        <end position="22"/>
    </location>
</feature>
<comment type="caution">
    <text evidence="2">The sequence shown here is derived from an EMBL/GenBank/DDBJ whole genome shotgun (WGS) entry which is preliminary data.</text>
</comment>
<feature type="transmembrane region" description="Helical" evidence="1">
    <location>
        <begin position="301"/>
        <end position="323"/>
    </location>
</feature>
<keyword evidence="3" id="KW-1185">Reference proteome</keyword>
<dbReference type="PANTHER" id="PTHR34289">
    <property type="entry name" value="PROTEIN, PUTATIVE (DUF819)-RELATED"/>
    <property type="match status" value="1"/>
</dbReference>
<dbReference type="InterPro" id="IPR008537">
    <property type="entry name" value="DUF819"/>
</dbReference>
<sequence>MIQNGFSFISFLLLFAGVVIWYENKYKDNNFFKYVPAIIIIYFSVMLMSTFHVWEMTDSVKAARGSIKSAILPTMIFLMLLRADLRDIFKLGPKLIGTFFAATTSIVLGFVISFILFKGYLAENAALTFGALAGSWIGGTQNMVAVQQALGLNDAGMGYTLLIDSIDYSMWIMFLLGLVPFASKFNAWTKTDTSQIDELNKKLNVKFGNIRKEITFPDMMLLLGVAFGMASCSMFVAKFLPTNAILTTSTWSIIIVTLAGVIAAMTPLGKIPGSPQLSNVLLYTLVALIAANANFGELTQAPAYILAGFVILVVHGVIMTVLAKIFKLDLFTCGIASLANIGGVASSPVLAAAYSQSLVPVAILMALIGVIVGTFSGIGVATMLQML</sequence>
<dbReference type="Proteomes" id="UP000216024">
    <property type="component" value="Unassembled WGS sequence"/>
</dbReference>
<feature type="transmembrane region" description="Helical" evidence="1">
    <location>
        <begin position="66"/>
        <end position="83"/>
    </location>
</feature>
<feature type="transmembrane region" description="Helical" evidence="1">
    <location>
        <begin position="361"/>
        <end position="384"/>
    </location>
</feature>
<protein>
    <recommendedName>
        <fullName evidence="4">DUF819 domain-containing protein</fullName>
    </recommendedName>
</protein>
<feature type="transmembrane region" description="Helical" evidence="1">
    <location>
        <begin position="95"/>
        <end position="117"/>
    </location>
</feature>
<gene>
    <name evidence="2" type="ORF">CCE28_05930</name>
</gene>
<keyword evidence="1" id="KW-0812">Transmembrane</keyword>